<dbReference type="EMBL" id="ATAX01000006">
    <property type="protein sequence ID" value="EWM55096.1"/>
    <property type="molecule type" value="Genomic_DNA"/>
</dbReference>
<proteinExistence type="predicted"/>
<organism evidence="1 2">
    <name type="scientific">Ruminococcus flavefaciens 007c</name>
    <dbReference type="NCBI Taxonomy" id="1341157"/>
    <lineage>
        <taxon>Bacteria</taxon>
        <taxon>Bacillati</taxon>
        <taxon>Bacillota</taxon>
        <taxon>Clostridia</taxon>
        <taxon>Eubacteriales</taxon>
        <taxon>Oscillospiraceae</taxon>
        <taxon>Ruminococcus</taxon>
    </lineage>
</organism>
<sequence length="255" mass="29315">MQKELREKIRDILWENGCDIEDLGRVTDKTMAVINLCTDTLVKEDIAEVLPEIKEKASIEALKQVRAEYRIAEGVKICGLSRFITEAVTVNDEELGQGHFILDKPFYDPLSEDIRMFFDDITERWLVRVKNGTPKFISRFVVVACLIIDASGPGSRRADVIFIKGCPKPLIFWRGIIEPAALRKQTQFHQKGLTVRNRDLYHESFLRALCMCPNVFFLTMPKHCGWNTTPDGRRVFVSSENMIPVLADLFYDEKE</sequence>
<keyword evidence="2" id="KW-1185">Reference proteome</keyword>
<evidence type="ECO:0000313" key="2">
    <source>
        <dbReference type="Proteomes" id="UP000019365"/>
    </source>
</evidence>
<name>W7UIK3_RUMFL</name>
<accession>W7UIK3</accession>
<dbReference type="PATRIC" id="fig|1341157.4.peg.202"/>
<gene>
    <name evidence="1" type="ORF">RF007C_05335</name>
</gene>
<protein>
    <submittedName>
        <fullName evidence="1">Uncharacterized protein</fullName>
    </submittedName>
</protein>
<reference evidence="1 2" key="1">
    <citation type="journal article" date="2014" name="PLoS ONE">
        <title>Rumen cellulosomics: divergent fiber-degrading strategies revealed by comparative genome-wide analysis of six ruminococcal strains.</title>
        <authorList>
            <person name="Dassa B."/>
            <person name="Borovok I."/>
            <person name="Ruimy-Israeli V."/>
            <person name="Lamed R."/>
            <person name="Flint H.J."/>
            <person name="Duncan S.H."/>
            <person name="Henrissat B."/>
            <person name="Coutinho P."/>
            <person name="Morrison M."/>
            <person name="Mosoni P."/>
            <person name="Yeoman C.J."/>
            <person name="White B.A."/>
            <person name="Bayer E.A."/>
        </authorList>
    </citation>
    <scope>NUCLEOTIDE SEQUENCE [LARGE SCALE GENOMIC DNA]</scope>
    <source>
        <strain evidence="1 2">007c</strain>
    </source>
</reference>
<comment type="caution">
    <text evidence="1">The sequence shown here is derived from an EMBL/GenBank/DDBJ whole genome shotgun (WGS) entry which is preliminary data.</text>
</comment>
<evidence type="ECO:0000313" key="1">
    <source>
        <dbReference type="EMBL" id="EWM55096.1"/>
    </source>
</evidence>
<dbReference type="Proteomes" id="UP000019365">
    <property type="component" value="Unassembled WGS sequence"/>
</dbReference>
<dbReference type="AlphaFoldDB" id="W7UIK3"/>
<dbReference type="RefSeq" id="WP_037296500.1">
    <property type="nucleotide sequence ID" value="NZ_ATAX01000006.1"/>
</dbReference>
<dbReference type="OrthoDB" id="1813970at2"/>